<feature type="region of interest" description="Disordered" evidence="1">
    <location>
        <begin position="1"/>
        <end position="20"/>
    </location>
</feature>
<organism evidence="5 6">
    <name type="scientific">Streptomyces luteolus</name>
    <dbReference type="NCBI Taxonomy" id="3043615"/>
    <lineage>
        <taxon>Bacteria</taxon>
        <taxon>Bacillati</taxon>
        <taxon>Actinomycetota</taxon>
        <taxon>Actinomycetes</taxon>
        <taxon>Kitasatosporales</taxon>
        <taxon>Streptomycetaceae</taxon>
        <taxon>Streptomyces</taxon>
    </lineage>
</organism>
<comment type="caution">
    <text evidence="5">The sequence shown here is derived from an EMBL/GenBank/DDBJ whole genome shotgun (WGS) entry which is preliminary data.</text>
</comment>
<evidence type="ECO:0000259" key="2">
    <source>
        <dbReference type="Pfam" id="PF00561"/>
    </source>
</evidence>
<dbReference type="InterPro" id="IPR026968">
    <property type="entry name" value="PcaD/CatD"/>
</dbReference>
<feature type="domain" description="Peptidase S33 tripeptidyl aminopeptidase-like C-terminal" evidence="4">
    <location>
        <begin position="205"/>
        <end position="260"/>
    </location>
</feature>
<dbReference type="Proteomes" id="UP001237105">
    <property type="component" value="Unassembled WGS sequence"/>
</dbReference>
<feature type="domain" description="Carboxymuconolactone decarboxylase-like" evidence="3">
    <location>
        <begin position="297"/>
        <end position="378"/>
    </location>
</feature>
<dbReference type="InterPro" id="IPR013595">
    <property type="entry name" value="Pept_S33_TAP-like_C"/>
</dbReference>
<dbReference type="Pfam" id="PF02627">
    <property type="entry name" value="CMD"/>
    <property type="match status" value="1"/>
</dbReference>
<evidence type="ECO:0000313" key="6">
    <source>
        <dbReference type="Proteomes" id="UP001237105"/>
    </source>
</evidence>
<sequence length="410" mass="42822">MSTHQIPDRPHLHHHTAGPPTAPALLLGPSLGTSTALWDAVAPELSSAFRTVRWDLPGHGRSPAELVAPGATVAQLGALVLELADHLGIDRFHYAGVSLGGAVGLWLAVHHPERVDRLAVVCSSAHFGPPEPWHERAALVRASGTGAVADGAPGRWFTPGFLERGDGQLGHTLVDDLRNTDPQAYAACCDALAVLDLRPDLPSVTAPTLVLAGRDDPATPPAHAREIADAVPGARLTELAHTSHLAPAEQPAAVLAALRDHFAAPGPGRGMAVRREVLGDAHVDRAQARTTALTAGFQDFIARYAWGEIWTDPTLSRRDRSLVTLTALVAHHHLDELAMHVRAAVRNGLRPEEIGAVLLQCGVYVGVPAANAALAVAQRVLAEDGLDGLDGGLDGLDGGLDGPRGTDASA</sequence>
<dbReference type="EMBL" id="JASCIS010000009">
    <property type="protein sequence ID" value="MDI3419225.1"/>
    <property type="molecule type" value="Genomic_DNA"/>
</dbReference>
<feature type="compositionally biased region" description="Basic and acidic residues" evidence="1">
    <location>
        <begin position="1"/>
        <end position="10"/>
    </location>
</feature>
<dbReference type="PRINTS" id="PR00111">
    <property type="entry name" value="ABHYDROLASE"/>
</dbReference>
<evidence type="ECO:0000313" key="5">
    <source>
        <dbReference type="EMBL" id="MDI3419225.1"/>
    </source>
</evidence>
<evidence type="ECO:0000259" key="4">
    <source>
        <dbReference type="Pfam" id="PF08386"/>
    </source>
</evidence>
<dbReference type="Pfam" id="PF08386">
    <property type="entry name" value="Abhydrolase_4"/>
    <property type="match status" value="1"/>
</dbReference>
<name>A0ABT6SUZ4_9ACTN</name>
<dbReference type="EC" id="3.1.1.24" evidence="5"/>
<evidence type="ECO:0000259" key="3">
    <source>
        <dbReference type="Pfam" id="PF02627"/>
    </source>
</evidence>
<dbReference type="InterPro" id="IPR003779">
    <property type="entry name" value="CMD-like"/>
</dbReference>
<dbReference type="InterPro" id="IPR029058">
    <property type="entry name" value="AB_hydrolase_fold"/>
</dbReference>
<dbReference type="PANTHER" id="PTHR33570:SF2">
    <property type="entry name" value="CARBOXYMUCONOLACTONE DECARBOXYLASE-LIKE DOMAIN-CONTAINING PROTEIN"/>
    <property type="match status" value="1"/>
</dbReference>
<protein>
    <submittedName>
        <fullName evidence="5">3-oxoadipate enol-lactonase</fullName>
        <ecNumber evidence="5">3.1.1.24</ecNumber>
    </submittedName>
</protein>
<dbReference type="Gene3D" id="3.40.50.1820">
    <property type="entry name" value="alpha/beta hydrolase"/>
    <property type="match status" value="1"/>
</dbReference>
<dbReference type="InterPro" id="IPR052512">
    <property type="entry name" value="4CMD/NDH-1_regulator"/>
</dbReference>
<keyword evidence="5" id="KW-0378">Hydrolase</keyword>
<dbReference type="PANTHER" id="PTHR33570">
    <property type="entry name" value="4-CARBOXYMUCONOLACTONE DECARBOXYLASE FAMILY PROTEIN"/>
    <property type="match status" value="1"/>
</dbReference>
<gene>
    <name evidence="5" type="primary">pcaD</name>
    <name evidence="5" type="ORF">QIT00_11770</name>
</gene>
<reference evidence="5 6" key="1">
    <citation type="submission" date="2023-05" db="EMBL/GenBank/DDBJ databases">
        <title>Draft genome sequence of Streptomyces sp. B-S-A12 isolated from a cave soil in Thailand.</title>
        <authorList>
            <person name="Chamroensaksri N."/>
            <person name="Muangham S."/>
        </authorList>
    </citation>
    <scope>NUCLEOTIDE SEQUENCE [LARGE SCALE GENOMIC DNA]</scope>
    <source>
        <strain evidence="5 6">B-S-A12</strain>
    </source>
</reference>
<dbReference type="InterPro" id="IPR000073">
    <property type="entry name" value="AB_hydrolase_1"/>
</dbReference>
<accession>A0ABT6SUZ4</accession>
<dbReference type="SUPFAM" id="SSF69118">
    <property type="entry name" value="AhpD-like"/>
    <property type="match status" value="1"/>
</dbReference>
<dbReference type="SUPFAM" id="SSF53474">
    <property type="entry name" value="alpha/beta-Hydrolases"/>
    <property type="match status" value="1"/>
</dbReference>
<evidence type="ECO:0000256" key="1">
    <source>
        <dbReference type="SAM" id="MobiDB-lite"/>
    </source>
</evidence>
<dbReference type="GO" id="GO:0047570">
    <property type="term" value="F:3-oxoadipate enol-lactonase activity"/>
    <property type="evidence" value="ECO:0007669"/>
    <property type="project" value="UniProtKB-EC"/>
</dbReference>
<dbReference type="RefSeq" id="WP_282535125.1">
    <property type="nucleotide sequence ID" value="NZ_JASCIS010000009.1"/>
</dbReference>
<dbReference type="Pfam" id="PF00561">
    <property type="entry name" value="Abhydrolase_1"/>
    <property type="match status" value="1"/>
</dbReference>
<dbReference type="InterPro" id="IPR029032">
    <property type="entry name" value="AhpD-like"/>
</dbReference>
<feature type="domain" description="AB hydrolase-1" evidence="2">
    <location>
        <begin position="23"/>
        <end position="137"/>
    </location>
</feature>
<dbReference type="Gene3D" id="1.20.1290.10">
    <property type="entry name" value="AhpD-like"/>
    <property type="match status" value="1"/>
</dbReference>
<proteinExistence type="predicted"/>
<dbReference type="NCBIfam" id="TIGR02427">
    <property type="entry name" value="protocat_pcaD"/>
    <property type="match status" value="1"/>
</dbReference>
<keyword evidence="6" id="KW-1185">Reference proteome</keyword>